<dbReference type="KEGG" id="nia:A8C56_20150"/>
<feature type="signal peptide" evidence="6">
    <location>
        <begin position="1"/>
        <end position="19"/>
    </location>
</feature>
<dbReference type="PROSITE" id="PS50109">
    <property type="entry name" value="HIS_KIN"/>
    <property type="match status" value="1"/>
</dbReference>
<dbReference type="Pfam" id="PF13374">
    <property type="entry name" value="TPR_10"/>
    <property type="match status" value="1"/>
</dbReference>
<organism evidence="8 9">
    <name type="scientific">Niabella ginsenosidivorans</name>
    <dbReference type="NCBI Taxonomy" id="1176587"/>
    <lineage>
        <taxon>Bacteria</taxon>
        <taxon>Pseudomonadati</taxon>
        <taxon>Bacteroidota</taxon>
        <taxon>Chitinophagia</taxon>
        <taxon>Chitinophagales</taxon>
        <taxon>Chitinophagaceae</taxon>
        <taxon>Niabella</taxon>
    </lineage>
</organism>
<dbReference type="RefSeq" id="WP_067760107.1">
    <property type="nucleotide sequence ID" value="NZ_CP015772.1"/>
</dbReference>
<evidence type="ECO:0000313" key="9">
    <source>
        <dbReference type="Proteomes" id="UP000077667"/>
    </source>
</evidence>
<sequence>MKKILLIVFLGLSTMTCVAQGLLKKDSLLKLLAAAKDDTAKVLLYINIGNQYEMDDPQVAGKYYQMAGNLSKHLHHKLGIIKYISNYTAILNMAGKFDSALLLNKQSFQIARELNNKLYIAKTAANIGNSFNYLSEYDSAIYYYETAGKYFEDMGNNYLLARMYEMEQLVYQNMNQHKKALQYGEKAVKELRISGDSIDLGRCLLNLANSYQGNNFPDSALSCYKEALIISQKTNYAQGEAASLLGIGNIYFHRYDADQMKPCFEKALAISQQLGDPQGQLIASRGMALYYLLKKELNKAKIYCAASVKLADSLGTKYDKYESMHVLSSIFYAQHDIIEAEKTRDKMQVLENEIRGDELQQKTISIEKKFETEKKEAQIKLQQTQLRQKTMLNYLLFVGAGALLLISLLGYRNHRNRQKLQQAKIDELETEKRLTATEAVLLGEEQERTRLARDLHDGLGGMLSGIKFSLSNMKENLIMTPDNAQAFERSMDMLDSSIREMRRVAHNMMPEMLVKYGLDTALKEFCDEITRSGVTTVNYQSVAMQDAVLGQTQSVTIYRIVQELVNNAIKHANAHNVLVQLHLHRQERLLAVTVENNGSGFDTRAMTDTGGIGWKNIQSRVNFLQGKLDIQSAPDSGTSVMIEINI</sequence>
<dbReference type="GO" id="GO:0046983">
    <property type="term" value="F:protein dimerization activity"/>
    <property type="evidence" value="ECO:0007669"/>
    <property type="project" value="InterPro"/>
</dbReference>
<evidence type="ECO:0000256" key="1">
    <source>
        <dbReference type="ARBA" id="ARBA00022679"/>
    </source>
</evidence>
<keyword evidence="5" id="KW-1133">Transmembrane helix</keyword>
<keyword evidence="5" id="KW-0812">Transmembrane</keyword>
<feature type="chain" id="PRO_5008389895" description="Histidine kinase domain-containing protein" evidence="6">
    <location>
        <begin position="20"/>
        <end position="646"/>
    </location>
</feature>
<dbReference type="GO" id="GO:0016020">
    <property type="term" value="C:membrane"/>
    <property type="evidence" value="ECO:0007669"/>
    <property type="project" value="InterPro"/>
</dbReference>
<accession>A0A1A9I5P2</accession>
<dbReference type="InterPro" id="IPR011712">
    <property type="entry name" value="Sig_transdc_His_kin_sub3_dim/P"/>
</dbReference>
<evidence type="ECO:0000256" key="5">
    <source>
        <dbReference type="SAM" id="Phobius"/>
    </source>
</evidence>
<dbReference type="Pfam" id="PF07730">
    <property type="entry name" value="HisKA_3"/>
    <property type="match status" value="1"/>
</dbReference>
<dbReference type="SMART" id="SM00387">
    <property type="entry name" value="HATPase_c"/>
    <property type="match status" value="1"/>
</dbReference>
<dbReference type="SUPFAM" id="SSF55874">
    <property type="entry name" value="ATPase domain of HSP90 chaperone/DNA topoisomerase II/histidine kinase"/>
    <property type="match status" value="1"/>
</dbReference>
<dbReference type="GO" id="GO:0000155">
    <property type="term" value="F:phosphorelay sensor kinase activity"/>
    <property type="evidence" value="ECO:0007669"/>
    <property type="project" value="InterPro"/>
</dbReference>
<proteinExistence type="predicted"/>
<dbReference type="InterPro" id="IPR005467">
    <property type="entry name" value="His_kinase_dom"/>
</dbReference>
<dbReference type="InterPro" id="IPR019734">
    <property type="entry name" value="TPR_rpt"/>
</dbReference>
<dbReference type="InterPro" id="IPR003594">
    <property type="entry name" value="HATPase_dom"/>
</dbReference>
<keyword evidence="1" id="KW-0808">Transferase</keyword>
<dbReference type="Gene3D" id="3.30.565.10">
    <property type="entry name" value="Histidine kinase-like ATPase, C-terminal domain"/>
    <property type="match status" value="1"/>
</dbReference>
<evidence type="ECO:0000256" key="2">
    <source>
        <dbReference type="ARBA" id="ARBA00022777"/>
    </source>
</evidence>
<feature type="transmembrane region" description="Helical" evidence="5">
    <location>
        <begin position="391"/>
        <end position="411"/>
    </location>
</feature>
<dbReference type="AlphaFoldDB" id="A0A1A9I5P2"/>
<keyword evidence="6" id="KW-0732">Signal</keyword>
<dbReference type="PANTHER" id="PTHR24421">
    <property type="entry name" value="NITRATE/NITRITE SENSOR PROTEIN NARX-RELATED"/>
    <property type="match status" value="1"/>
</dbReference>
<dbReference type="Gene3D" id="1.20.5.1930">
    <property type="match status" value="1"/>
</dbReference>
<gene>
    <name evidence="8" type="ORF">A8C56_20150</name>
</gene>
<reference evidence="8 9" key="1">
    <citation type="submission" date="2016-05" db="EMBL/GenBank/DDBJ databases">
        <title>Niabella ginsenosidivorans BS26 whole genome sequencing.</title>
        <authorList>
            <person name="Im W.T."/>
            <person name="Siddiqi M.Z."/>
        </authorList>
    </citation>
    <scope>NUCLEOTIDE SEQUENCE [LARGE SCALE GENOMIC DNA]</scope>
    <source>
        <strain evidence="8 9">BS26</strain>
    </source>
</reference>
<dbReference type="CDD" id="cd16917">
    <property type="entry name" value="HATPase_UhpB-NarQ-NarX-like"/>
    <property type="match status" value="1"/>
</dbReference>
<dbReference type="InterPro" id="IPR011990">
    <property type="entry name" value="TPR-like_helical_dom_sf"/>
</dbReference>
<evidence type="ECO:0000256" key="6">
    <source>
        <dbReference type="SAM" id="SignalP"/>
    </source>
</evidence>
<evidence type="ECO:0000313" key="8">
    <source>
        <dbReference type="EMBL" id="ANH82988.1"/>
    </source>
</evidence>
<dbReference type="STRING" id="1176587.A8C56_20150"/>
<feature type="domain" description="Histidine kinase" evidence="7">
    <location>
        <begin position="557"/>
        <end position="646"/>
    </location>
</feature>
<keyword evidence="2" id="KW-0418">Kinase</keyword>
<keyword evidence="9" id="KW-1185">Reference proteome</keyword>
<evidence type="ECO:0000259" key="7">
    <source>
        <dbReference type="PROSITE" id="PS50109"/>
    </source>
</evidence>
<dbReference type="EMBL" id="CP015772">
    <property type="protein sequence ID" value="ANH82988.1"/>
    <property type="molecule type" value="Genomic_DNA"/>
</dbReference>
<dbReference type="SUPFAM" id="SSF48452">
    <property type="entry name" value="TPR-like"/>
    <property type="match status" value="2"/>
</dbReference>
<dbReference type="InterPro" id="IPR036890">
    <property type="entry name" value="HATPase_C_sf"/>
</dbReference>
<dbReference type="Pfam" id="PF02518">
    <property type="entry name" value="HATPase_c"/>
    <property type="match status" value="1"/>
</dbReference>
<feature type="coiled-coil region" evidence="4">
    <location>
        <begin position="340"/>
        <end position="387"/>
    </location>
</feature>
<keyword evidence="3" id="KW-0902">Two-component regulatory system</keyword>
<dbReference type="InterPro" id="IPR050482">
    <property type="entry name" value="Sensor_HK_TwoCompSys"/>
</dbReference>
<keyword evidence="5" id="KW-0472">Membrane</keyword>
<keyword evidence="4" id="KW-0175">Coiled coil</keyword>
<protein>
    <recommendedName>
        <fullName evidence="7">Histidine kinase domain-containing protein</fullName>
    </recommendedName>
</protein>
<evidence type="ECO:0000256" key="3">
    <source>
        <dbReference type="ARBA" id="ARBA00023012"/>
    </source>
</evidence>
<dbReference type="Proteomes" id="UP000077667">
    <property type="component" value="Chromosome"/>
</dbReference>
<dbReference type="SMART" id="SM00028">
    <property type="entry name" value="TPR"/>
    <property type="match status" value="5"/>
</dbReference>
<name>A0A1A9I5P2_9BACT</name>
<evidence type="ECO:0000256" key="4">
    <source>
        <dbReference type="SAM" id="Coils"/>
    </source>
</evidence>
<dbReference type="OrthoDB" id="617348at2"/>
<dbReference type="Gene3D" id="1.25.40.10">
    <property type="entry name" value="Tetratricopeptide repeat domain"/>
    <property type="match status" value="1"/>
</dbReference>